<dbReference type="InterPro" id="IPR050400">
    <property type="entry name" value="Bact_Cytoskel_RodZ"/>
</dbReference>
<protein>
    <submittedName>
        <fullName evidence="4">Cytoskeleton protein RodZ</fullName>
    </submittedName>
</protein>
<feature type="transmembrane region" description="Helical" evidence="2">
    <location>
        <begin position="117"/>
        <end position="138"/>
    </location>
</feature>
<evidence type="ECO:0000256" key="2">
    <source>
        <dbReference type="SAM" id="Phobius"/>
    </source>
</evidence>
<dbReference type="Proteomes" id="UP000243207">
    <property type="component" value="Chromosome I"/>
</dbReference>
<dbReference type="STRING" id="487184.SAMN05216421_0210"/>
<evidence type="ECO:0000313" key="4">
    <source>
        <dbReference type="EMBL" id="SDR74839.1"/>
    </source>
</evidence>
<feature type="compositionally biased region" description="Low complexity" evidence="1">
    <location>
        <begin position="228"/>
        <end position="241"/>
    </location>
</feature>
<feature type="domain" description="HTH cro/C1-type" evidence="3">
    <location>
        <begin position="25"/>
        <end position="57"/>
    </location>
</feature>
<reference evidence="5" key="1">
    <citation type="submission" date="2016-10" db="EMBL/GenBank/DDBJ databases">
        <authorList>
            <person name="Varghese N."/>
            <person name="Submissions S."/>
        </authorList>
    </citation>
    <scope>NUCLEOTIDE SEQUENCE [LARGE SCALE GENOMIC DNA]</scope>
    <source>
        <strain evidence="5">NRRL B-51270</strain>
    </source>
</reference>
<dbReference type="Pfam" id="PF13413">
    <property type="entry name" value="HTH_25"/>
    <property type="match status" value="1"/>
</dbReference>
<keyword evidence="2" id="KW-0812">Transmembrane</keyword>
<accession>A0A1H1LLU7</accession>
<evidence type="ECO:0000256" key="1">
    <source>
        <dbReference type="SAM" id="MobiDB-lite"/>
    </source>
</evidence>
<dbReference type="Gene3D" id="1.10.260.40">
    <property type="entry name" value="lambda repressor-like DNA-binding domains"/>
    <property type="match status" value="1"/>
</dbReference>
<evidence type="ECO:0000313" key="5">
    <source>
        <dbReference type="Proteomes" id="UP000243207"/>
    </source>
</evidence>
<organism evidence="4 5">
    <name type="scientific">Halopseudomonas xinjiangensis</name>
    <dbReference type="NCBI Taxonomy" id="487184"/>
    <lineage>
        <taxon>Bacteria</taxon>
        <taxon>Pseudomonadati</taxon>
        <taxon>Pseudomonadota</taxon>
        <taxon>Gammaproteobacteria</taxon>
        <taxon>Pseudomonadales</taxon>
        <taxon>Pseudomonadaceae</taxon>
        <taxon>Halopseudomonas</taxon>
    </lineage>
</organism>
<name>A0A1H1LLU7_9GAMM</name>
<dbReference type="CDD" id="cd00093">
    <property type="entry name" value="HTH_XRE"/>
    <property type="match status" value="1"/>
</dbReference>
<proteinExistence type="predicted"/>
<dbReference type="PROSITE" id="PS50943">
    <property type="entry name" value="HTH_CROC1"/>
    <property type="match status" value="1"/>
</dbReference>
<dbReference type="RefSeq" id="WP_093391407.1">
    <property type="nucleotide sequence ID" value="NZ_LT629736.1"/>
</dbReference>
<dbReference type="OrthoDB" id="9790252at2"/>
<dbReference type="Pfam" id="PF13464">
    <property type="entry name" value="RodZ_C"/>
    <property type="match status" value="1"/>
</dbReference>
<sequence length="324" mass="34576">MSSDQNDFAAGSQDAPRFASPGEALRDARLQHGLDATQVAEALRLSPKTLEYIETGQFDRLPGDTFGRGYIRAYARLLKLDPTPYVLAYDRQMGIQERERPVHGISQVAPYTQSSRLWVRGTTAALMLAVVGCGVWWWSADQRPQQAQLASSPDGLLEDVQIDSLPPPVPIPGMQRANLSLIERPESGADLASYSAPGGAAEQADTATEQRAVSASNTAAAPTPPAAVEPQPATATATSTSDGRNLQMSFSDNCWVQISTMEGRVVHSGLMQAGQSITIPQQGPLQVVIGAVEAVESIQLAGAPVQLPSHKQSGVVRLRLDERG</sequence>
<dbReference type="PANTHER" id="PTHR34475:SF1">
    <property type="entry name" value="CYTOSKELETON PROTEIN RODZ"/>
    <property type="match status" value="1"/>
</dbReference>
<dbReference type="InterPro" id="IPR001387">
    <property type="entry name" value="Cro/C1-type_HTH"/>
</dbReference>
<dbReference type="AlphaFoldDB" id="A0A1H1LLU7"/>
<gene>
    <name evidence="4" type="ORF">SAMN05216421_0210</name>
</gene>
<dbReference type="InterPro" id="IPR025194">
    <property type="entry name" value="RodZ-like_C"/>
</dbReference>
<keyword evidence="5" id="KW-1185">Reference proteome</keyword>
<dbReference type="SUPFAM" id="SSF47413">
    <property type="entry name" value="lambda repressor-like DNA-binding domains"/>
    <property type="match status" value="1"/>
</dbReference>
<feature type="region of interest" description="Disordered" evidence="1">
    <location>
        <begin position="190"/>
        <end position="244"/>
    </location>
</feature>
<dbReference type="EMBL" id="LT629736">
    <property type="protein sequence ID" value="SDR74839.1"/>
    <property type="molecule type" value="Genomic_DNA"/>
</dbReference>
<dbReference type="PANTHER" id="PTHR34475">
    <property type="match status" value="1"/>
</dbReference>
<dbReference type="GO" id="GO:0003677">
    <property type="term" value="F:DNA binding"/>
    <property type="evidence" value="ECO:0007669"/>
    <property type="project" value="InterPro"/>
</dbReference>
<keyword evidence="2" id="KW-0472">Membrane</keyword>
<dbReference type="InterPro" id="IPR010982">
    <property type="entry name" value="Lambda_DNA-bd_dom_sf"/>
</dbReference>
<evidence type="ECO:0000259" key="3">
    <source>
        <dbReference type="PROSITE" id="PS50943"/>
    </source>
</evidence>
<keyword evidence="2" id="KW-1133">Transmembrane helix</keyword>
<feature type="compositionally biased region" description="Low complexity" evidence="1">
    <location>
        <begin position="212"/>
        <end position="221"/>
    </location>
</feature>